<evidence type="ECO:0008006" key="3">
    <source>
        <dbReference type="Google" id="ProtNLM"/>
    </source>
</evidence>
<gene>
    <name evidence="2" type="ORF">METZ01_LOCUS405505</name>
</gene>
<dbReference type="SUPFAM" id="SSF50939">
    <property type="entry name" value="Sialidases"/>
    <property type="match status" value="1"/>
</dbReference>
<feature type="region of interest" description="Disordered" evidence="1">
    <location>
        <begin position="251"/>
        <end position="280"/>
    </location>
</feature>
<organism evidence="2">
    <name type="scientific">marine metagenome</name>
    <dbReference type="NCBI Taxonomy" id="408172"/>
    <lineage>
        <taxon>unclassified sequences</taxon>
        <taxon>metagenomes</taxon>
        <taxon>ecological metagenomes</taxon>
    </lineage>
</organism>
<dbReference type="InterPro" id="IPR036278">
    <property type="entry name" value="Sialidase_sf"/>
</dbReference>
<protein>
    <recommendedName>
        <fullName evidence="3">Sortilin N-terminal domain-containing protein</fullName>
    </recommendedName>
</protein>
<dbReference type="AlphaFoldDB" id="A0A382W3E5"/>
<name>A0A382W3E5_9ZZZZ</name>
<reference evidence="2" key="1">
    <citation type="submission" date="2018-05" db="EMBL/GenBank/DDBJ databases">
        <authorList>
            <person name="Lanie J.A."/>
            <person name="Ng W.-L."/>
            <person name="Kazmierczak K.M."/>
            <person name="Andrzejewski T.M."/>
            <person name="Davidsen T.M."/>
            <person name="Wayne K.J."/>
            <person name="Tettelin H."/>
            <person name="Glass J.I."/>
            <person name="Rusch D."/>
            <person name="Podicherti R."/>
            <person name="Tsui H.-C.T."/>
            <person name="Winkler M.E."/>
        </authorList>
    </citation>
    <scope>NUCLEOTIDE SEQUENCE</scope>
</reference>
<feature type="compositionally biased region" description="Basic and acidic residues" evidence="1">
    <location>
        <begin position="263"/>
        <end position="280"/>
    </location>
</feature>
<dbReference type="CDD" id="cd15482">
    <property type="entry name" value="Sialidase_non-viral"/>
    <property type="match status" value="1"/>
</dbReference>
<dbReference type="Gene3D" id="2.130.10.10">
    <property type="entry name" value="YVTN repeat-like/Quinoprotein amine dehydrogenase"/>
    <property type="match status" value="2"/>
</dbReference>
<dbReference type="EMBL" id="UINC01156308">
    <property type="protein sequence ID" value="SVD52651.1"/>
    <property type="molecule type" value="Genomic_DNA"/>
</dbReference>
<dbReference type="InterPro" id="IPR015943">
    <property type="entry name" value="WD40/YVTN_repeat-like_dom_sf"/>
</dbReference>
<feature type="non-terminal residue" evidence="2">
    <location>
        <position position="280"/>
    </location>
</feature>
<evidence type="ECO:0000313" key="2">
    <source>
        <dbReference type="EMBL" id="SVD52651.1"/>
    </source>
</evidence>
<accession>A0A382W3E5</accession>
<proteinExistence type="predicted"/>
<feature type="non-terminal residue" evidence="2">
    <location>
        <position position="1"/>
    </location>
</feature>
<sequence>GFNGSGAGSGIYRTLDGGKTWTRLEEGIPNGHLGRIGLDIYQKDGNVLVASIEARRGQTGVYGSVDRGDSWTFLSDTNPRPMYFSMVRIDPNDPERIYLGGQNLMRSDDGGRTFSDDGARNVHLDHHALWIDPENSSHLLLGSDGGLSVSFDRSENWRFYDNLPISQFYEIGLDQRSPFWVCGGLQDNGSWCGPSKTLDSQGIRNADWINISGGDGFYVKIDPENPNTIFSESQNGRIGLLNLETGERSSIAPRPLFSTDEGSLPRKEHPSDQDIKSDDR</sequence>
<evidence type="ECO:0000256" key="1">
    <source>
        <dbReference type="SAM" id="MobiDB-lite"/>
    </source>
</evidence>